<gene>
    <name evidence="2" type="ORF">BUTYVIB_01661</name>
</gene>
<comment type="caution">
    <text evidence="2">The sequence shown here is derived from an EMBL/GenBank/DDBJ whole genome shotgun (WGS) entry which is preliminary data.</text>
</comment>
<keyword evidence="1" id="KW-1133">Transmembrane helix</keyword>
<dbReference type="eggNOG" id="ENOG5032YJ5">
    <property type="taxonomic scope" value="Bacteria"/>
</dbReference>
<dbReference type="AlphaFoldDB" id="D4S0P2"/>
<reference evidence="2 3" key="1">
    <citation type="submission" date="2010-02" db="EMBL/GenBank/DDBJ databases">
        <authorList>
            <person name="Weinstock G."/>
            <person name="Sodergren E."/>
            <person name="Clifton S."/>
            <person name="Fulton L."/>
            <person name="Fulton B."/>
            <person name="Courtney L."/>
            <person name="Fronick C."/>
            <person name="Harrison M."/>
            <person name="Strong C."/>
            <person name="Farmer C."/>
            <person name="Delahaunty K."/>
            <person name="Markovic C."/>
            <person name="Hall O."/>
            <person name="Minx P."/>
            <person name="Tomlinson C."/>
            <person name="Mitreva M."/>
            <person name="Nelson J."/>
            <person name="Hou S."/>
            <person name="Wollam A."/>
            <person name="Pepin K.H."/>
            <person name="Johnson M."/>
            <person name="Bhonagiri V."/>
            <person name="Zhang X."/>
            <person name="Suruliraj S."/>
            <person name="Warren W."/>
            <person name="Chinwalla A."/>
            <person name="Mardis E.R."/>
            <person name="Wilson R.K."/>
        </authorList>
    </citation>
    <scope>NUCLEOTIDE SEQUENCE [LARGE SCALE GENOMIC DNA]</scope>
    <source>
        <strain evidence="2 3">DSM 2876</strain>
    </source>
</reference>
<keyword evidence="1" id="KW-0812">Transmembrane</keyword>
<feature type="transmembrane region" description="Helical" evidence="1">
    <location>
        <begin position="54"/>
        <end position="71"/>
    </location>
</feature>
<evidence type="ECO:0008006" key="4">
    <source>
        <dbReference type="Google" id="ProtNLM"/>
    </source>
</evidence>
<proteinExistence type="predicted"/>
<dbReference type="HOGENOM" id="CLU_149197_2_0_9"/>
<evidence type="ECO:0000313" key="3">
    <source>
        <dbReference type="Proteomes" id="UP000006238"/>
    </source>
</evidence>
<feature type="transmembrane region" description="Helical" evidence="1">
    <location>
        <begin position="20"/>
        <end position="42"/>
    </location>
</feature>
<dbReference type="NCBIfam" id="TIGR04086">
    <property type="entry name" value="TIGR04086_membr"/>
    <property type="match status" value="1"/>
</dbReference>
<evidence type="ECO:0000256" key="1">
    <source>
        <dbReference type="SAM" id="Phobius"/>
    </source>
</evidence>
<dbReference type="InterPro" id="IPR023804">
    <property type="entry name" value="DUF3792_TM"/>
</dbReference>
<protein>
    <recommendedName>
        <fullName evidence="4">TIGR04086 family membrane protein</fullName>
    </recommendedName>
</protein>
<keyword evidence="1" id="KW-0472">Membrane</keyword>
<keyword evidence="3" id="KW-1185">Reference proteome</keyword>
<feature type="transmembrane region" description="Helical" evidence="1">
    <location>
        <begin position="80"/>
        <end position="101"/>
    </location>
</feature>
<dbReference type="Proteomes" id="UP000006238">
    <property type="component" value="Unassembled WGS sequence"/>
</dbReference>
<dbReference type="STRING" id="45851.BHV86_09495"/>
<name>D4S0P2_9FIRM</name>
<dbReference type="Pfam" id="PF12670">
    <property type="entry name" value="DUF3792"/>
    <property type="match status" value="1"/>
</dbReference>
<dbReference type="EMBL" id="ABWN01000030">
    <property type="protein sequence ID" value="EFF68390.1"/>
    <property type="molecule type" value="Genomic_DNA"/>
</dbReference>
<evidence type="ECO:0000313" key="2">
    <source>
        <dbReference type="EMBL" id="EFF68390.1"/>
    </source>
</evidence>
<sequence>MSYIKCIIRGKIMKKAVFSIFKSLIIAYIVTGVLLLLAALLMQKIGLKDNQVRLFVILIYGVSNIVSGFIFGKMRKNRRLLNGIIIGVAYFAMLVLISAIINKGFENELGKNIISLVICILGGAIGGIMS</sequence>
<feature type="transmembrane region" description="Helical" evidence="1">
    <location>
        <begin position="113"/>
        <end position="129"/>
    </location>
</feature>
<accession>D4S0P2</accession>
<organism evidence="2 3">
    <name type="scientific">Eshraghiella crossota DSM 2876</name>
    <dbReference type="NCBI Taxonomy" id="511680"/>
    <lineage>
        <taxon>Bacteria</taxon>
        <taxon>Bacillati</taxon>
        <taxon>Bacillota</taxon>
        <taxon>Clostridia</taxon>
        <taxon>Lachnospirales</taxon>
        <taxon>Lachnospiraceae</taxon>
        <taxon>Eshraghiella</taxon>
    </lineage>
</organism>